<dbReference type="Proteomes" id="UP000215914">
    <property type="component" value="Unassembled WGS sequence"/>
</dbReference>
<protein>
    <submittedName>
        <fullName evidence="2">Uncharacterized protein</fullName>
    </submittedName>
</protein>
<evidence type="ECO:0000313" key="2">
    <source>
        <dbReference type="EMBL" id="KAF5801461.1"/>
    </source>
</evidence>
<reference evidence="2" key="1">
    <citation type="journal article" date="2017" name="Nature">
        <title>The sunflower genome provides insights into oil metabolism, flowering and Asterid evolution.</title>
        <authorList>
            <person name="Badouin H."/>
            <person name="Gouzy J."/>
            <person name="Grassa C.J."/>
            <person name="Murat F."/>
            <person name="Staton S.E."/>
            <person name="Cottret L."/>
            <person name="Lelandais-Briere C."/>
            <person name="Owens G.L."/>
            <person name="Carrere S."/>
            <person name="Mayjonade B."/>
            <person name="Legrand L."/>
            <person name="Gill N."/>
            <person name="Kane N.C."/>
            <person name="Bowers J.E."/>
            <person name="Hubner S."/>
            <person name="Bellec A."/>
            <person name="Berard A."/>
            <person name="Berges H."/>
            <person name="Blanchet N."/>
            <person name="Boniface M.C."/>
            <person name="Brunel D."/>
            <person name="Catrice O."/>
            <person name="Chaidir N."/>
            <person name="Claudel C."/>
            <person name="Donnadieu C."/>
            <person name="Faraut T."/>
            <person name="Fievet G."/>
            <person name="Helmstetter N."/>
            <person name="King M."/>
            <person name="Knapp S.J."/>
            <person name="Lai Z."/>
            <person name="Le Paslier M.C."/>
            <person name="Lippi Y."/>
            <person name="Lorenzon L."/>
            <person name="Mandel J.R."/>
            <person name="Marage G."/>
            <person name="Marchand G."/>
            <person name="Marquand E."/>
            <person name="Bret-Mestries E."/>
            <person name="Morien E."/>
            <person name="Nambeesan S."/>
            <person name="Nguyen T."/>
            <person name="Pegot-Espagnet P."/>
            <person name="Pouilly N."/>
            <person name="Raftis F."/>
            <person name="Sallet E."/>
            <person name="Schiex T."/>
            <person name="Thomas J."/>
            <person name="Vandecasteele C."/>
            <person name="Vares D."/>
            <person name="Vear F."/>
            <person name="Vautrin S."/>
            <person name="Crespi M."/>
            <person name="Mangin B."/>
            <person name="Burke J.M."/>
            <person name="Salse J."/>
            <person name="Munos S."/>
            <person name="Vincourt P."/>
            <person name="Rieseberg L.H."/>
            <person name="Langlade N.B."/>
        </authorList>
    </citation>
    <scope>NUCLEOTIDE SEQUENCE</scope>
    <source>
        <tissue evidence="2">Leaves</tissue>
    </source>
</reference>
<evidence type="ECO:0000313" key="3">
    <source>
        <dbReference type="Proteomes" id="UP000215914"/>
    </source>
</evidence>
<dbReference type="EMBL" id="MNCJ02000321">
    <property type="protein sequence ID" value="KAF5801461.1"/>
    <property type="molecule type" value="Genomic_DNA"/>
</dbReference>
<sequence>MGSILRPILPSSQNVSFETKRTSSPARFRRLLLSFISCWLFSLLPLYLS</sequence>
<organism evidence="2 3">
    <name type="scientific">Helianthus annuus</name>
    <name type="common">Common sunflower</name>
    <dbReference type="NCBI Taxonomy" id="4232"/>
    <lineage>
        <taxon>Eukaryota</taxon>
        <taxon>Viridiplantae</taxon>
        <taxon>Streptophyta</taxon>
        <taxon>Embryophyta</taxon>
        <taxon>Tracheophyta</taxon>
        <taxon>Spermatophyta</taxon>
        <taxon>Magnoliopsida</taxon>
        <taxon>eudicotyledons</taxon>
        <taxon>Gunneridae</taxon>
        <taxon>Pentapetalae</taxon>
        <taxon>asterids</taxon>
        <taxon>campanulids</taxon>
        <taxon>Asterales</taxon>
        <taxon>Asteraceae</taxon>
        <taxon>Asteroideae</taxon>
        <taxon>Heliantheae alliance</taxon>
        <taxon>Heliantheae</taxon>
        <taxon>Helianthus</taxon>
    </lineage>
</organism>
<keyword evidence="3" id="KW-1185">Reference proteome</keyword>
<accession>A0A9K3IQW4</accession>
<gene>
    <name evidence="2" type="ORF">HanXRQr2_Chr06g0248361</name>
</gene>
<feature type="transmembrane region" description="Helical" evidence="1">
    <location>
        <begin position="31"/>
        <end position="48"/>
    </location>
</feature>
<keyword evidence="1" id="KW-1133">Transmembrane helix</keyword>
<proteinExistence type="predicted"/>
<dbReference type="AlphaFoldDB" id="A0A9K3IQW4"/>
<name>A0A9K3IQW4_HELAN</name>
<keyword evidence="1" id="KW-0472">Membrane</keyword>
<reference evidence="2" key="2">
    <citation type="submission" date="2020-06" db="EMBL/GenBank/DDBJ databases">
        <title>Helianthus annuus Genome sequencing and assembly Release 2.</title>
        <authorList>
            <person name="Gouzy J."/>
            <person name="Langlade N."/>
            <person name="Munos S."/>
        </authorList>
    </citation>
    <scope>NUCLEOTIDE SEQUENCE</scope>
    <source>
        <tissue evidence="2">Leaves</tissue>
    </source>
</reference>
<evidence type="ECO:0000256" key="1">
    <source>
        <dbReference type="SAM" id="Phobius"/>
    </source>
</evidence>
<keyword evidence="1" id="KW-0812">Transmembrane</keyword>
<dbReference type="Gramene" id="mRNA:HanXRQr2_Chr06g0248361">
    <property type="protein sequence ID" value="mRNA:HanXRQr2_Chr06g0248361"/>
    <property type="gene ID" value="HanXRQr2_Chr06g0248361"/>
</dbReference>
<comment type="caution">
    <text evidence="2">The sequence shown here is derived from an EMBL/GenBank/DDBJ whole genome shotgun (WGS) entry which is preliminary data.</text>
</comment>